<evidence type="ECO:0000256" key="1">
    <source>
        <dbReference type="ARBA" id="ARBA00022676"/>
    </source>
</evidence>
<keyword evidence="4" id="KW-1185">Reference proteome</keyword>
<dbReference type="PANTHER" id="PTHR34136:SF1">
    <property type="entry name" value="UDP-N-ACETYL-D-MANNOSAMINURONIC ACID TRANSFERASE"/>
    <property type="match status" value="1"/>
</dbReference>
<dbReference type="GO" id="GO:0016758">
    <property type="term" value="F:hexosyltransferase activity"/>
    <property type="evidence" value="ECO:0007669"/>
    <property type="project" value="TreeGrafter"/>
</dbReference>
<dbReference type="EMBL" id="FNPR01000001">
    <property type="protein sequence ID" value="SDY22018.1"/>
    <property type="molecule type" value="Genomic_DNA"/>
</dbReference>
<organism evidence="3 4">
    <name type="scientific">Lentibacter algarum</name>
    <dbReference type="NCBI Taxonomy" id="576131"/>
    <lineage>
        <taxon>Bacteria</taxon>
        <taxon>Pseudomonadati</taxon>
        <taxon>Pseudomonadota</taxon>
        <taxon>Alphaproteobacteria</taxon>
        <taxon>Rhodobacterales</taxon>
        <taxon>Roseobacteraceae</taxon>
        <taxon>Lentibacter</taxon>
    </lineage>
</organism>
<dbReference type="RefSeq" id="WP_089888054.1">
    <property type="nucleotide sequence ID" value="NZ_CALJFH010000031.1"/>
</dbReference>
<proteinExistence type="predicted"/>
<reference evidence="3 4" key="1">
    <citation type="submission" date="2016-10" db="EMBL/GenBank/DDBJ databases">
        <authorList>
            <person name="de Groot N.N."/>
        </authorList>
    </citation>
    <scope>NUCLEOTIDE SEQUENCE [LARGE SCALE GENOMIC DNA]</scope>
    <source>
        <strain evidence="3 4">DSM 24677</strain>
    </source>
</reference>
<dbReference type="Proteomes" id="UP000199026">
    <property type="component" value="Unassembled WGS sequence"/>
</dbReference>
<dbReference type="AlphaFoldDB" id="A0A1H3I4J8"/>
<dbReference type="STRING" id="576131.SAMN05444486_101827"/>
<gene>
    <name evidence="3" type="ORF">SAMN05444486_101827</name>
</gene>
<dbReference type="Pfam" id="PF03808">
    <property type="entry name" value="Glyco_tran_WecG"/>
    <property type="match status" value="1"/>
</dbReference>
<dbReference type="NCBIfam" id="TIGR00696">
    <property type="entry name" value="wecG_tagA_cpsF"/>
    <property type="match status" value="1"/>
</dbReference>
<name>A0A1H3I4J8_9RHOB</name>
<evidence type="ECO:0000313" key="3">
    <source>
        <dbReference type="EMBL" id="SDY22018.1"/>
    </source>
</evidence>
<evidence type="ECO:0000256" key="2">
    <source>
        <dbReference type="ARBA" id="ARBA00022679"/>
    </source>
</evidence>
<sequence length="248" mass="26541">MIFKANGHEIVVNTPTKAALLSAVSERFAQGQGFAIATINLDHLVKLDACEDFARAYSAQDIVVADGNPIVWLSRLARRPVSLVPGSEMVLPLAELAAEKHIKVALFGSTNESLAASAQALQDKVPELEISCQIAPPMGFDPESDAAADMLTELEASGAGLVFLALGAPKQEAFAARGRTLVPSLGFASIGAGLDFLSGAQHRAPKWVQAIAMEWAWRAAQAPKRLVPRYLHCFAILPRLLFNAFSLR</sequence>
<dbReference type="PANTHER" id="PTHR34136">
    <property type="match status" value="1"/>
</dbReference>
<dbReference type="InterPro" id="IPR004629">
    <property type="entry name" value="WecG_TagA_CpsF"/>
</dbReference>
<accession>A0A1H3I4J8</accession>
<evidence type="ECO:0000313" key="4">
    <source>
        <dbReference type="Proteomes" id="UP000199026"/>
    </source>
</evidence>
<protein>
    <submittedName>
        <fullName evidence="3">Polymer biosynthesis protein, WecB/TagA/CpsF family</fullName>
    </submittedName>
</protein>
<dbReference type="OrthoDB" id="9771846at2"/>
<keyword evidence="2" id="KW-0808">Transferase</keyword>
<keyword evidence="1" id="KW-0328">Glycosyltransferase</keyword>
<dbReference type="GeneID" id="78123614"/>
<dbReference type="CDD" id="cd06533">
    <property type="entry name" value="Glyco_transf_WecG_TagA"/>
    <property type="match status" value="1"/>
</dbReference>